<evidence type="ECO:0000259" key="1">
    <source>
        <dbReference type="Pfam" id="PF12708"/>
    </source>
</evidence>
<dbReference type="InterPro" id="IPR012334">
    <property type="entry name" value="Pectin_lyas_fold"/>
</dbReference>
<dbReference type="Gene3D" id="2.160.20.10">
    <property type="entry name" value="Single-stranded right-handed beta-helix, Pectin lyase-like"/>
    <property type="match status" value="1"/>
</dbReference>
<sequence length="689" mass="74071">MSGSSEMTLACSSICVTTIAELRVLTAPDPDIVYYVKDTGQEGHFTFDAADTVSADNMGTILVSTSGDRFKRSFVAGVVHVKWFGAKGDGTTDDTASIQAAMDSIPHGGTVFFAEGTYRTTSRLIVRCSNITLSGNGNRNIQTPITLFDSKVPATLHADHTGDCVWLSHTNPINGFKASGLTFATGGSGRLKAKRCFGFDLGGSGQFSRDILCEKISVQGFETAFDLYASSASSGSEASMGVIRIIQSSTMHNNWIAKTSFGHWNSFIYELNEGGQNGYSEPGQGGIHIEGHNVSICHNVLEGQRDPIKVSNSYRGLVIKNNYFEANVGNACIEVWGSRGPFDIGENFYYGTMTSHRVYLFATAPGRCSDPYWPQHTNKMDFTTGMVMSERLLNNSVSITYSRSDCLQPAFIDPPAYQSVSATVSYNHASRTPVHETGLLSRTGVTSGTGIVTDLRNIQIDAGKWVVVCWTLKQNSTPAEPYLNIRLNDNGMSAQQIEDFNVYGYGDAFRNGQWATITAAIKAGQSASNAMLYYYPFGISPASGLEFEYFSPVVYTVDDVNDIRPYFPLQTYRTLTSAPEYGVWRTGEQILNRSPAGGGYVGWVCTEGGKAHTASIGTLTLGSNQITGLTNISAWMVGDEIKGQGIPAAAKITAVNPGLGALSIDAAATASGSISLFDAMFKPFGGVTN</sequence>
<dbReference type="InterPro" id="IPR011050">
    <property type="entry name" value="Pectin_lyase_fold/virulence"/>
</dbReference>
<dbReference type="SUPFAM" id="SSF51126">
    <property type="entry name" value="Pectin lyase-like"/>
    <property type="match status" value="1"/>
</dbReference>
<accession>A0A329MDY0</accession>
<gene>
    <name evidence="2" type="ORF">DQG23_26770</name>
</gene>
<protein>
    <recommendedName>
        <fullName evidence="1">Rhamnogalacturonase A/B/Epimerase-like pectate lyase domain-containing protein</fullName>
    </recommendedName>
</protein>
<dbReference type="Pfam" id="PF12708">
    <property type="entry name" value="Pect-lyase_RHGA_epim"/>
    <property type="match status" value="1"/>
</dbReference>
<name>A0A329MDY0_9BACL</name>
<dbReference type="EMBL" id="QMFB01000018">
    <property type="protein sequence ID" value="RAV17782.1"/>
    <property type="molecule type" value="Genomic_DNA"/>
</dbReference>
<evidence type="ECO:0000313" key="3">
    <source>
        <dbReference type="Proteomes" id="UP000250369"/>
    </source>
</evidence>
<reference evidence="2 3" key="1">
    <citation type="journal article" date="2009" name="Int. J. Syst. Evol. Microbiol.">
        <title>Paenibacillus contaminans sp. nov., isolated from a contaminated laboratory plate.</title>
        <authorList>
            <person name="Chou J.H."/>
            <person name="Lee J.H."/>
            <person name="Lin M.C."/>
            <person name="Chang P.S."/>
            <person name="Arun A.B."/>
            <person name="Young C.C."/>
            <person name="Chen W.M."/>
        </authorList>
    </citation>
    <scope>NUCLEOTIDE SEQUENCE [LARGE SCALE GENOMIC DNA]</scope>
    <source>
        <strain evidence="2 3">CKOBP-6</strain>
    </source>
</reference>
<dbReference type="AlphaFoldDB" id="A0A329MDY0"/>
<evidence type="ECO:0000313" key="2">
    <source>
        <dbReference type="EMBL" id="RAV17782.1"/>
    </source>
</evidence>
<feature type="domain" description="Rhamnogalacturonase A/B/Epimerase-like pectate lyase" evidence="1">
    <location>
        <begin position="79"/>
        <end position="140"/>
    </location>
</feature>
<proteinExistence type="predicted"/>
<organism evidence="2 3">
    <name type="scientific">Paenibacillus contaminans</name>
    <dbReference type="NCBI Taxonomy" id="450362"/>
    <lineage>
        <taxon>Bacteria</taxon>
        <taxon>Bacillati</taxon>
        <taxon>Bacillota</taxon>
        <taxon>Bacilli</taxon>
        <taxon>Bacillales</taxon>
        <taxon>Paenibacillaceae</taxon>
        <taxon>Paenibacillus</taxon>
    </lineage>
</organism>
<dbReference type="InterPro" id="IPR024535">
    <property type="entry name" value="RHGA/B-epi-like_pectate_lyase"/>
</dbReference>
<dbReference type="Proteomes" id="UP000250369">
    <property type="component" value="Unassembled WGS sequence"/>
</dbReference>
<comment type="caution">
    <text evidence="2">The sequence shown here is derived from an EMBL/GenBank/DDBJ whole genome shotgun (WGS) entry which is preliminary data.</text>
</comment>
<keyword evidence="3" id="KW-1185">Reference proteome</keyword>
<dbReference type="OrthoDB" id="9795222at2"/>